<evidence type="ECO:0000256" key="5">
    <source>
        <dbReference type="ARBA" id="ARBA00023033"/>
    </source>
</evidence>
<dbReference type="SUPFAM" id="SSF54373">
    <property type="entry name" value="FAD-linked reductases, C-terminal domain"/>
    <property type="match status" value="1"/>
</dbReference>
<name>A0A510NVU2_TALPI</name>
<reference evidence="8" key="1">
    <citation type="journal article" date="2015" name="Genome Announc.">
        <title>Draft genome sequence of Talaromyces cellulolyticus strain Y-94, a source of lignocellulosic biomass-degrading enzymes.</title>
        <authorList>
            <person name="Fujii T."/>
            <person name="Koike H."/>
            <person name="Sawayama S."/>
            <person name="Yano S."/>
            <person name="Inoue H."/>
        </authorList>
    </citation>
    <scope>NUCLEOTIDE SEQUENCE [LARGE SCALE GENOMIC DNA]</scope>
    <source>
        <strain evidence="8">Y-94</strain>
    </source>
</reference>
<dbReference type="InterPro" id="IPR036188">
    <property type="entry name" value="FAD/NAD-bd_sf"/>
</dbReference>
<dbReference type="Proteomes" id="UP000053095">
    <property type="component" value="Unassembled WGS sequence"/>
</dbReference>
<proteinExistence type="inferred from homology"/>
<dbReference type="PANTHER" id="PTHR13789:SF317">
    <property type="entry name" value="FAD-BINDING DOMAIN-CONTAINING PROTEIN-RELATED"/>
    <property type="match status" value="1"/>
</dbReference>
<evidence type="ECO:0000256" key="2">
    <source>
        <dbReference type="ARBA" id="ARBA00022630"/>
    </source>
</evidence>
<evidence type="ECO:0000256" key="1">
    <source>
        <dbReference type="ARBA" id="ARBA00007992"/>
    </source>
</evidence>
<accession>A0A510NVU2</accession>
<evidence type="ECO:0000259" key="6">
    <source>
        <dbReference type="Pfam" id="PF01494"/>
    </source>
</evidence>
<keyword evidence="2" id="KW-0285">Flavoprotein</keyword>
<dbReference type="SUPFAM" id="SSF51905">
    <property type="entry name" value="FAD/NAD(P)-binding domain"/>
    <property type="match status" value="1"/>
</dbReference>
<comment type="similarity">
    <text evidence="1">Belongs to the paxM FAD-dependent monooxygenase family.</text>
</comment>
<dbReference type="AlphaFoldDB" id="A0A510NVU2"/>
<evidence type="ECO:0000313" key="7">
    <source>
        <dbReference type="EMBL" id="GAM36368.1"/>
    </source>
</evidence>
<keyword evidence="4" id="KW-0560">Oxidoreductase</keyword>
<protein>
    <recommendedName>
        <fullName evidence="6">FAD-binding domain-containing protein</fullName>
    </recommendedName>
</protein>
<dbReference type="GO" id="GO:0004497">
    <property type="term" value="F:monooxygenase activity"/>
    <property type="evidence" value="ECO:0007669"/>
    <property type="project" value="UniProtKB-KW"/>
</dbReference>
<dbReference type="InterPro" id="IPR050493">
    <property type="entry name" value="FAD-dep_Monooxygenase_BioMet"/>
</dbReference>
<evidence type="ECO:0000256" key="4">
    <source>
        <dbReference type="ARBA" id="ARBA00023002"/>
    </source>
</evidence>
<dbReference type="PANTHER" id="PTHR13789">
    <property type="entry name" value="MONOOXYGENASE"/>
    <property type="match status" value="1"/>
</dbReference>
<dbReference type="Gene3D" id="3.50.50.60">
    <property type="entry name" value="FAD/NAD(P)-binding domain"/>
    <property type="match status" value="1"/>
</dbReference>
<gene>
    <name evidence="7" type="ORF">TCE0_018f05405</name>
</gene>
<keyword evidence="8" id="KW-1185">Reference proteome</keyword>
<keyword evidence="3" id="KW-0274">FAD</keyword>
<sequence length="395" mass="43545">MASESLSSPLKVVIVGAGIAGLSAAIALGKQGHDVVILEKSHFAKETGAAIHLPPNCTVLLKWMDINPEDFGGTLLREVHRYRGEGDLKFIKDFADARKTWQSEWYLVHRVDLHNYLKEVALKTAVLHTGCNVVDVNIEEPRVVLDDGREFRADLLLGADGVHSMLRDHIAPDSAPPYPTGKACFRWLVPVQSLMQSGNTKELVQKPGVFMEWAADDRRLVAYPCSNNTVYNLCGFGPTAEAGVQDGVEGKGWQITGNKDSLAQIFIKFSTGVRELIDLADANLKVWQLYDMESLPTWVKGQAALIGDAAHPFQPYMGQGGAMAIEDAVSIATLIPRGTTVEDIPGRLRLYEMARKSRVEKVLEYTRMNGRDENDVTGPRVSQILWIANDDQLPV</sequence>
<dbReference type="InterPro" id="IPR002938">
    <property type="entry name" value="FAD-bd"/>
</dbReference>
<dbReference type="PRINTS" id="PR00420">
    <property type="entry name" value="RNGMNOXGNASE"/>
</dbReference>
<evidence type="ECO:0000256" key="3">
    <source>
        <dbReference type="ARBA" id="ARBA00022827"/>
    </source>
</evidence>
<organism evidence="7 8">
    <name type="scientific">Talaromyces pinophilus</name>
    <name type="common">Penicillium pinophilum</name>
    <dbReference type="NCBI Taxonomy" id="128442"/>
    <lineage>
        <taxon>Eukaryota</taxon>
        <taxon>Fungi</taxon>
        <taxon>Dikarya</taxon>
        <taxon>Ascomycota</taxon>
        <taxon>Pezizomycotina</taxon>
        <taxon>Eurotiomycetes</taxon>
        <taxon>Eurotiomycetidae</taxon>
        <taxon>Eurotiales</taxon>
        <taxon>Trichocomaceae</taxon>
        <taxon>Talaromyces</taxon>
        <taxon>Talaromyces sect. Talaromyces</taxon>
    </lineage>
</organism>
<dbReference type="Pfam" id="PF01494">
    <property type="entry name" value="FAD_binding_3"/>
    <property type="match status" value="1"/>
</dbReference>
<dbReference type="GO" id="GO:0071949">
    <property type="term" value="F:FAD binding"/>
    <property type="evidence" value="ECO:0007669"/>
    <property type="project" value="InterPro"/>
</dbReference>
<dbReference type="EMBL" id="DF933814">
    <property type="protein sequence ID" value="GAM36368.1"/>
    <property type="molecule type" value="Genomic_DNA"/>
</dbReference>
<feature type="domain" description="FAD-binding" evidence="6">
    <location>
        <begin position="11"/>
        <end position="364"/>
    </location>
</feature>
<evidence type="ECO:0000313" key="8">
    <source>
        <dbReference type="Proteomes" id="UP000053095"/>
    </source>
</evidence>
<keyword evidence="5" id="KW-0503">Monooxygenase</keyword>